<keyword evidence="2" id="KW-0456">Lyase</keyword>
<dbReference type="EMBL" id="JANKHG010000016">
    <property type="protein sequence ID" value="MCR2746239.1"/>
    <property type="molecule type" value="Genomic_DNA"/>
</dbReference>
<dbReference type="RefSeq" id="WP_257511481.1">
    <property type="nucleotide sequence ID" value="NZ_JANKHG010000016.1"/>
</dbReference>
<dbReference type="Pfam" id="PF01903">
    <property type="entry name" value="CbiX"/>
    <property type="match status" value="1"/>
</dbReference>
<dbReference type="PANTHER" id="PTHR33542">
    <property type="entry name" value="SIROHYDROCHLORIN FERROCHELATASE, CHLOROPLASTIC"/>
    <property type="match status" value="1"/>
</dbReference>
<dbReference type="CDD" id="cd03416">
    <property type="entry name" value="CbiX_SirB_N"/>
    <property type="match status" value="1"/>
</dbReference>
<dbReference type="Gene3D" id="3.40.50.1400">
    <property type="match status" value="1"/>
</dbReference>
<gene>
    <name evidence="3" type="ORF">NSP04_06230</name>
</gene>
<organism evidence="3 4">
    <name type="scientific">Limnobacter parvus</name>
    <dbReference type="NCBI Taxonomy" id="2939690"/>
    <lineage>
        <taxon>Bacteria</taxon>
        <taxon>Pseudomonadati</taxon>
        <taxon>Pseudomonadota</taxon>
        <taxon>Betaproteobacteria</taxon>
        <taxon>Burkholderiales</taxon>
        <taxon>Burkholderiaceae</taxon>
        <taxon>Limnobacter</taxon>
    </lineage>
</organism>
<dbReference type="InterPro" id="IPR050963">
    <property type="entry name" value="Sirohydro_Cobaltochel/CbiX"/>
</dbReference>
<dbReference type="Proteomes" id="UP001165267">
    <property type="component" value="Unassembled WGS sequence"/>
</dbReference>
<accession>A0ABT1XJG5</accession>
<dbReference type="InterPro" id="IPR002762">
    <property type="entry name" value="CbiX-like"/>
</dbReference>
<evidence type="ECO:0000256" key="1">
    <source>
        <dbReference type="ARBA" id="ARBA00022723"/>
    </source>
</evidence>
<evidence type="ECO:0000313" key="4">
    <source>
        <dbReference type="Proteomes" id="UP001165267"/>
    </source>
</evidence>
<evidence type="ECO:0000313" key="3">
    <source>
        <dbReference type="EMBL" id="MCR2746239.1"/>
    </source>
</evidence>
<dbReference type="PANTHER" id="PTHR33542:SF5">
    <property type="entry name" value="FERROCHELATASE CHE1"/>
    <property type="match status" value="1"/>
</dbReference>
<comment type="caution">
    <text evidence="3">The sequence shown here is derived from an EMBL/GenBank/DDBJ whole genome shotgun (WGS) entry which is preliminary data.</text>
</comment>
<keyword evidence="4" id="KW-1185">Reference proteome</keyword>
<dbReference type="SUPFAM" id="SSF53800">
    <property type="entry name" value="Chelatase"/>
    <property type="match status" value="1"/>
</dbReference>
<protein>
    <submittedName>
        <fullName evidence="3">CbiX/SirB N-terminal domain-containing protein</fullName>
    </submittedName>
</protein>
<proteinExistence type="predicted"/>
<name>A0ABT1XJG5_9BURK</name>
<sequence>MSSHEKRAIVLFGHGARDPQWAEPMKRLQSILIGQLPTVQVELAFLELMAPSLPDTVDCMVQGGVQHIQVVPIFFGRGGHLKNDFPVIMAEMKQKHPGLDIQATSAVGQWDAVWQAIALEIVELSAKG</sequence>
<keyword evidence="1" id="KW-0479">Metal-binding</keyword>
<reference evidence="3" key="1">
    <citation type="submission" date="2022-07" db="EMBL/GenBank/DDBJ databases">
        <authorList>
            <person name="Xamxidin M."/>
        </authorList>
    </citation>
    <scope>NUCLEOTIDE SEQUENCE</scope>
    <source>
        <strain evidence="3">YS8-69</strain>
    </source>
</reference>
<evidence type="ECO:0000256" key="2">
    <source>
        <dbReference type="ARBA" id="ARBA00023239"/>
    </source>
</evidence>